<accession>A0A8J2L0J9</accession>
<dbReference type="EMBL" id="CAJVCH010527833">
    <property type="protein sequence ID" value="CAG7822925.1"/>
    <property type="molecule type" value="Genomic_DNA"/>
</dbReference>
<keyword evidence="3" id="KW-1185">Reference proteome</keyword>
<reference evidence="2" key="1">
    <citation type="submission" date="2021-06" db="EMBL/GenBank/DDBJ databases">
        <authorList>
            <person name="Hodson N. C."/>
            <person name="Mongue J. A."/>
            <person name="Jaron S. K."/>
        </authorList>
    </citation>
    <scope>NUCLEOTIDE SEQUENCE</scope>
</reference>
<comment type="caution">
    <text evidence="2">The sequence shown here is derived from an EMBL/GenBank/DDBJ whole genome shotgun (WGS) entry which is preliminary data.</text>
</comment>
<protein>
    <submittedName>
        <fullName evidence="2">Uncharacterized protein</fullName>
    </submittedName>
</protein>
<evidence type="ECO:0000313" key="2">
    <source>
        <dbReference type="EMBL" id="CAG7822925.1"/>
    </source>
</evidence>
<evidence type="ECO:0000256" key="1">
    <source>
        <dbReference type="SAM" id="MobiDB-lite"/>
    </source>
</evidence>
<evidence type="ECO:0000313" key="3">
    <source>
        <dbReference type="Proteomes" id="UP000708208"/>
    </source>
</evidence>
<proteinExistence type="predicted"/>
<sequence>MSYYNYEVYPDNKIFWSFNNTFDGGQRSPREEMEMDLKALDIMTKIRECKTYLRARLRQIEEDNQHLLLCDDVENIHFWLTLTQEVRADCIYGVDTLEIANQDIVNMARKYPVDEVLDREHDLSDDKDLVSASDTRLKKSKSRNKNVSNQDPASPDVLCTPEIFGLVPYPLGARSHPIEQQLQAEVDQNSWCHWKSGLPEKSLGCYGEVFGRQNVSPQEINSRIPMVGRGRARSFRIPELDVGNVYSRQFKNPNNGYPCPD</sequence>
<dbReference type="AlphaFoldDB" id="A0A8J2L0J9"/>
<dbReference type="Proteomes" id="UP000708208">
    <property type="component" value="Unassembled WGS sequence"/>
</dbReference>
<name>A0A8J2L0J9_9HEXA</name>
<feature type="region of interest" description="Disordered" evidence="1">
    <location>
        <begin position="124"/>
        <end position="154"/>
    </location>
</feature>
<gene>
    <name evidence="2" type="ORF">AFUS01_LOCUS33166</name>
</gene>
<organism evidence="2 3">
    <name type="scientific">Allacma fusca</name>
    <dbReference type="NCBI Taxonomy" id="39272"/>
    <lineage>
        <taxon>Eukaryota</taxon>
        <taxon>Metazoa</taxon>
        <taxon>Ecdysozoa</taxon>
        <taxon>Arthropoda</taxon>
        <taxon>Hexapoda</taxon>
        <taxon>Collembola</taxon>
        <taxon>Symphypleona</taxon>
        <taxon>Sminthuridae</taxon>
        <taxon>Allacma</taxon>
    </lineage>
</organism>